<dbReference type="PANTHER" id="PTHR30448:SF0">
    <property type="entry name" value="RNASE ADAPTER PROTEIN RAPZ"/>
    <property type="match status" value="1"/>
</dbReference>
<dbReference type="HAMAP" id="MF_00636">
    <property type="entry name" value="RapZ_like"/>
    <property type="match status" value="1"/>
</dbReference>
<evidence type="ECO:0000256" key="2">
    <source>
        <dbReference type="ARBA" id="ARBA00022840"/>
    </source>
</evidence>
<protein>
    <submittedName>
        <fullName evidence="7">RNase adapter RapZ</fullName>
    </submittedName>
</protein>
<dbReference type="EMBL" id="JAVRIC010000021">
    <property type="protein sequence ID" value="MDT0498392.1"/>
    <property type="molecule type" value="Genomic_DNA"/>
</dbReference>
<feature type="domain" description="RapZ-like N-terminal" evidence="5">
    <location>
        <begin position="1"/>
        <end position="154"/>
    </location>
</feature>
<dbReference type="InterPro" id="IPR053930">
    <property type="entry name" value="RapZ-like_N"/>
</dbReference>
<dbReference type="Pfam" id="PF03668">
    <property type="entry name" value="RapZ-like_N"/>
    <property type="match status" value="1"/>
</dbReference>
<reference evidence="7 8" key="1">
    <citation type="submission" date="2023-09" db="EMBL/GenBank/DDBJ databases">
        <authorList>
            <person name="Rey-Velasco X."/>
        </authorList>
    </citation>
    <scope>NUCLEOTIDE SEQUENCE [LARGE SCALE GENOMIC DNA]</scope>
    <source>
        <strain evidence="7 8">W345</strain>
    </source>
</reference>
<evidence type="ECO:0000256" key="3">
    <source>
        <dbReference type="ARBA" id="ARBA00023134"/>
    </source>
</evidence>
<feature type="domain" description="RapZ C-terminal" evidence="6">
    <location>
        <begin position="165"/>
        <end position="283"/>
    </location>
</feature>
<keyword evidence="3 4" id="KW-0342">GTP-binding</keyword>
<evidence type="ECO:0000313" key="8">
    <source>
        <dbReference type="Proteomes" id="UP001254608"/>
    </source>
</evidence>
<dbReference type="InterPro" id="IPR005337">
    <property type="entry name" value="RapZ-like"/>
</dbReference>
<sequence length="285" mass="32261">MELVIVSGLSGAGKSVALRQYEDMGHFCIDNLPLALVAHLSQHTAVTLRDRYERLAIGIDARESPEEIAQFPVYLDQLRGIDIEAQVIFLTASDESLRRRYNETRRRHPLSGADTPLNEAIRLERRLLSPIANLAHLTLDTTDMNVHQLRETIQLRSPGVPGRMVLTFESFGFKNGVPDGLDFVFDVRCLPNPHWEPGLRALSGRDQPVADYLAAQDEVQRMLGDIQGFLESWLPSFDAQDRSYLTVGIGCTGGQHRSVFIVERLAQLMRDRFDPIIVRHRETHR</sequence>
<dbReference type="InterPro" id="IPR053931">
    <property type="entry name" value="RapZ_C"/>
</dbReference>
<dbReference type="RefSeq" id="WP_311365801.1">
    <property type="nucleotide sequence ID" value="NZ_JAVRIC010000021.1"/>
</dbReference>
<dbReference type="NCBIfam" id="NF003828">
    <property type="entry name" value="PRK05416.1"/>
    <property type="match status" value="1"/>
</dbReference>
<organism evidence="7 8">
    <name type="scientific">Banduia mediterranea</name>
    <dbReference type="NCBI Taxonomy" id="3075609"/>
    <lineage>
        <taxon>Bacteria</taxon>
        <taxon>Pseudomonadati</taxon>
        <taxon>Pseudomonadota</taxon>
        <taxon>Gammaproteobacteria</taxon>
        <taxon>Nevskiales</taxon>
        <taxon>Algiphilaceae</taxon>
        <taxon>Banduia</taxon>
    </lineage>
</organism>
<feature type="binding site" evidence="4">
    <location>
        <begin position="8"/>
        <end position="15"/>
    </location>
    <ligand>
        <name>ATP</name>
        <dbReference type="ChEBI" id="CHEBI:30616"/>
    </ligand>
</feature>
<dbReference type="SUPFAM" id="SSF52540">
    <property type="entry name" value="P-loop containing nucleoside triphosphate hydrolases"/>
    <property type="match status" value="1"/>
</dbReference>
<gene>
    <name evidence="7" type="primary">rapZ</name>
    <name evidence="7" type="ORF">RM530_13615</name>
</gene>
<keyword evidence="8" id="KW-1185">Reference proteome</keyword>
<evidence type="ECO:0000259" key="6">
    <source>
        <dbReference type="Pfam" id="PF22740"/>
    </source>
</evidence>
<dbReference type="PANTHER" id="PTHR30448">
    <property type="entry name" value="RNASE ADAPTER PROTEIN RAPZ"/>
    <property type="match status" value="1"/>
</dbReference>
<comment type="caution">
    <text evidence="7">The sequence shown here is derived from an EMBL/GenBank/DDBJ whole genome shotgun (WGS) entry which is preliminary data.</text>
</comment>
<evidence type="ECO:0000259" key="5">
    <source>
        <dbReference type="Pfam" id="PF03668"/>
    </source>
</evidence>
<dbReference type="Pfam" id="PF22740">
    <property type="entry name" value="PapZ_C"/>
    <property type="match status" value="1"/>
</dbReference>
<name>A0ABU2WKJ1_9GAMM</name>
<evidence type="ECO:0000256" key="1">
    <source>
        <dbReference type="ARBA" id="ARBA00022741"/>
    </source>
</evidence>
<dbReference type="InterPro" id="IPR027417">
    <property type="entry name" value="P-loop_NTPase"/>
</dbReference>
<accession>A0ABU2WKJ1</accession>
<dbReference type="Proteomes" id="UP001254608">
    <property type="component" value="Unassembled WGS sequence"/>
</dbReference>
<evidence type="ECO:0000256" key="4">
    <source>
        <dbReference type="HAMAP-Rule" id="MF_00636"/>
    </source>
</evidence>
<evidence type="ECO:0000313" key="7">
    <source>
        <dbReference type="EMBL" id="MDT0498392.1"/>
    </source>
</evidence>
<proteinExistence type="inferred from homology"/>
<keyword evidence="1 4" id="KW-0547">Nucleotide-binding</keyword>
<feature type="binding site" evidence="4">
    <location>
        <begin position="60"/>
        <end position="63"/>
    </location>
    <ligand>
        <name>GTP</name>
        <dbReference type="ChEBI" id="CHEBI:37565"/>
    </ligand>
</feature>
<dbReference type="PIRSF" id="PIRSF005052">
    <property type="entry name" value="P-loopkin"/>
    <property type="match status" value="1"/>
</dbReference>
<keyword evidence="2 4" id="KW-0067">ATP-binding</keyword>